<dbReference type="GO" id="GO:0061630">
    <property type="term" value="F:ubiquitin protein ligase activity"/>
    <property type="evidence" value="ECO:0007669"/>
    <property type="project" value="UniProtKB-EC"/>
</dbReference>
<evidence type="ECO:0000313" key="2">
    <source>
        <dbReference type="EMBL" id="CAC5407051.1"/>
    </source>
</evidence>
<keyword evidence="2" id="KW-0012">Acyltransferase</keyword>
<dbReference type="EC" id="2.3.2.27" evidence="2"/>
<dbReference type="EC" id="3.6.4.-" evidence="2"/>
<keyword evidence="2" id="KW-0378">Hydrolase</keyword>
<dbReference type="Proteomes" id="UP000507470">
    <property type="component" value="Unassembled WGS sequence"/>
</dbReference>
<name>A0A6J8DHI6_MYTCO</name>
<keyword evidence="3" id="KW-1185">Reference proteome</keyword>
<protein>
    <submittedName>
        <fullName evidence="2">SHPRH</fullName>
        <ecNumber evidence="2">2.3.2.27</ecNumber>
        <ecNumber evidence="2">3.6.4.-</ecNumber>
    </submittedName>
</protein>
<organism evidence="2 3">
    <name type="scientific">Mytilus coruscus</name>
    <name type="common">Sea mussel</name>
    <dbReference type="NCBI Taxonomy" id="42192"/>
    <lineage>
        <taxon>Eukaryota</taxon>
        <taxon>Metazoa</taxon>
        <taxon>Spiralia</taxon>
        <taxon>Lophotrochozoa</taxon>
        <taxon>Mollusca</taxon>
        <taxon>Bivalvia</taxon>
        <taxon>Autobranchia</taxon>
        <taxon>Pteriomorphia</taxon>
        <taxon>Mytilida</taxon>
        <taxon>Mytiloidea</taxon>
        <taxon>Mytilidae</taxon>
        <taxon>Mytilinae</taxon>
        <taxon>Mytilus</taxon>
    </lineage>
</organism>
<proteinExistence type="predicted"/>
<keyword evidence="2" id="KW-0808">Transferase</keyword>
<gene>
    <name evidence="2" type="ORF">MCOR_40563</name>
</gene>
<dbReference type="AlphaFoldDB" id="A0A6J8DHI6"/>
<evidence type="ECO:0000313" key="3">
    <source>
        <dbReference type="Proteomes" id="UP000507470"/>
    </source>
</evidence>
<dbReference type="GO" id="GO:0016787">
    <property type="term" value="F:hydrolase activity"/>
    <property type="evidence" value="ECO:0007669"/>
    <property type="project" value="UniProtKB-KW"/>
</dbReference>
<dbReference type="OrthoDB" id="6160306at2759"/>
<accession>A0A6J8DHI6</accession>
<evidence type="ECO:0000256" key="1">
    <source>
        <dbReference type="SAM" id="MobiDB-lite"/>
    </source>
</evidence>
<reference evidence="2 3" key="1">
    <citation type="submission" date="2020-06" db="EMBL/GenBank/DDBJ databases">
        <authorList>
            <person name="Li R."/>
            <person name="Bekaert M."/>
        </authorList>
    </citation>
    <scope>NUCLEOTIDE SEQUENCE [LARGE SCALE GENOMIC DNA]</scope>
    <source>
        <strain evidence="3">wild</strain>
    </source>
</reference>
<sequence length="276" mass="31663">MQKSRAIQTFKKPMDKRVYDQIYEPVDVLFVIYEKKTKKFEYDGSGFLMRQFESGKSLSKGIPKKNIKERRSIVDLYMSLTPDKYQYSFADIKIEGSNKDKLNNYKEEAVRGDNRKEADVEEEKAEGKHKQENVEVRSNTTVLIDDTRRCIMTFSAMCNGEDSWVQCVNCCMWAHTLCVEMPDESSVIPFSCCCHVSSDPIIMTWPEKKNKPEIHQIVEALKLSDLKSLFDGNGLSNTIINFYIRWGGSDMKCNGPLVISMQCTSVNCNKFSEAPS</sequence>
<feature type="region of interest" description="Disordered" evidence="1">
    <location>
        <begin position="110"/>
        <end position="131"/>
    </location>
</feature>
<dbReference type="EMBL" id="CACVKT020007317">
    <property type="protein sequence ID" value="CAC5407051.1"/>
    <property type="molecule type" value="Genomic_DNA"/>
</dbReference>